<evidence type="ECO:0000313" key="1">
    <source>
        <dbReference type="EMBL" id="KAK3736360.1"/>
    </source>
</evidence>
<protein>
    <submittedName>
        <fullName evidence="1">Uncharacterized protein</fullName>
    </submittedName>
</protein>
<reference evidence="1" key="1">
    <citation type="journal article" date="2023" name="G3 (Bethesda)">
        <title>A reference genome for the long-term kleptoplast-retaining sea slug Elysia crispata morphotype clarki.</title>
        <authorList>
            <person name="Eastman K.E."/>
            <person name="Pendleton A.L."/>
            <person name="Shaikh M.A."/>
            <person name="Suttiyut T."/>
            <person name="Ogas R."/>
            <person name="Tomko P."/>
            <person name="Gavelis G."/>
            <person name="Widhalm J.R."/>
            <person name="Wisecaver J.H."/>
        </authorList>
    </citation>
    <scope>NUCLEOTIDE SEQUENCE</scope>
    <source>
        <strain evidence="1">ECLA1</strain>
    </source>
</reference>
<sequence length="72" mass="8388">MVFIPWPFWEWEMEILNEARADSSQGYFWLRVASFWPVSSISMKLGPEDGVEEREKRVAGLALLTIAGQRRD</sequence>
<gene>
    <name evidence="1" type="ORF">RRG08_009728</name>
</gene>
<accession>A0AAE0Y8Y7</accession>
<proteinExistence type="predicted"/>
<name>A0AAE0Y8Y7_9GAST</name>
<keyword evidence="2" id="KW-1185">Reference proteome</keyword>
<dbReference type="Proteomes" id="UP001283361">
    <property type="component" value="Unassembled WGS sequence"/>
</dbReference>
<dbReference type="AlphaFoldDB" id="A0AAE0Y8Y7"/>
<evidence type="ECO:0000313" key="2">
    <source>
        <dbReference type="Proteomes" id="UP001283361"/>
    </source>
</evidence>
<organism evidence="1 2">
    <name type="scientific">Elysia crispata</name>
    <name type="common">lettuce slug</name>
    <dbReference type="NCBI Taxonomy" id="231223"/>
    <lineage>
        <taxon>Eukaryota</taxon>
        <taxon>Metazoa</taxon>
        <taxon>Spiralia</taxon>
        <taxon>Lophotrochozoa</taxon>
        <taxon>Mollusca</taxon>
        <taxon>Gastropoda</taxon>
        <taxon>Heterobranchia</taxon>
        <taxon>Euthyneura</taxon>
        <taxon>Panpulmonata</taxon>
        <taxon>Sacoglossa</taxon>
        <taxon>Placobranchoidea</taxon>
        <taxon>Plakobranchidae</taxon>
        <taxon>Elysia</taxon>
    </lineage>
</organism>
<dbReference type="EMBL" id="JAWDGP010006717">
    <property type="protein sequence ID" value="KAK3736360.1"/>
    <property type="molecule type" value="Genomic_DNA"/>
</dbReference>
<comment type="caution">
    <text evidence="1">The sequence shown here is derived from an EMBL/GenBank/DDBJ whole genome shotgun (WGS) entry which is preliminary data.</text>
</comment>